<dbReference type="GO" id="GO:0005762">
    <property type="term" value="C:mitochondrial large ribosomal subunit"/>
    <property type="evidence" value="ECO:0007669"/>
    <property type="project" value="TreeGrafter"/>
</dbReference>
<dbReference type="VEuPathDB" id="ToxoDB:LOC34621557"/>
<gene>
    <name evidence="4" type="ORF">cyc_05153</name>
</gene>
<evidence type="ECO:0000256" key="3">
    <source>
        <dbReference type="ARBA" id="ARBA00023274"/>
    </source>
</evidence>
<dbReference type="EMBL" id="JROU02001050">
    <property type="protein sequence ID" value="OEH77583.1"/>
    <property type="molecule type" value="Genomic_DNA"/>
</dbReference>
<dbReference type="InterPro" id="IPR001684">
    <property type="entry name" value="Ribosomal_bL27"/>
</dbReference>
<accession>A0A1D3D2B6</accession>
<dbReference type="PANTHER" id="PTHR15893:SF0">
    <property type="entry name" value="LARGE RIBOSOMAL SUBUNIT PROTEIN BL27M"/>
    <property type="match status" value="1"/>
</dbReference>
<organism evidence="4 5">
    <name type="scientific">Cyclospora cayetanensis</name>
    <dbReference type="NCBI Taxonomy" id="88456"/>
    <lineage>
        <taxon>Eukaryota</taxon>
        <taxon>Sar</taxon>
        <taxon>Alveolata</taxon>
        <taxon>Apicomplexa</taxon>
        <taxon>Conoidasida</taxon>
        <taxon>Coccidia</taxon>
        <taxon>Eucoccidiorida</taxon>
        <taxon>Eimeriorina</taxon>
        <taxon>Eimeriidae</taxon>
        <taxon>Cyclospora</taxon>
    </lineage>
</organism>
<dbReference type="GO" id="GO:0003735">
    <property type="term" value="F:structural constituent of ribosome"/>
    <property type="evidence" value="ECO:0007669"/>
    <property type="project" value="InterPro"/>
</dbReference>
<name>A0A1D3D2B6_9EIME</name>
<dbReference type="Proteomes" id="UP000095192">
    <property type="component" value="Unassembled WGS sequence"/>
</dbReference>
<dbReference type="Gene3D" id="2.40.50.100">
    <property type="match status" value="1"/>
</dbReference>
<proteinExistence type="inferred from homology"/>
<protein>
    <submittedName>
        <fullName evidence="4">Uncharacterized protein</fullName>
    </submittedName>
</protein>
<evidence type="ECO:0000256" key="1">
    <source>
        <dbReference type="ARBA" id="ARBA00010797"/>
    </source>
</evidence>
<dbReference type="AlphaFoldDB" id="A0A1D3D2B6"/>
<dbReference type="VEuPathDB" id="ToxoDB:cyc_05153"/>
<evidence type="ECO:0000313" key="5">
    <source>
        <dbReference type="Proteomes" id="UP000095192"/>
    </source>
</evidence>
<evidence type="ECO:0000256" key="2">
    <source>
        <dbReference type="ARBA" id="ARBA00022980"/>
    </source>
</evidence>
<sequence length="314" mass="35279">MQGSRASTGWALRAGSSALRHSFIFQKAATALSPSTLGLRNASISCQVCSRNDEDLSVCRPLHWSSRVPAARPHNTWFHQEAPLSHLTPASSAVGRWHPFSASLLSGALPGGSLVVFPPAFPAPPPYSYQAVRHKMVKSSAYHRRGRASPTGQSQKAHIGPRRLSAEYVTPGALLVKQRRYIAWGFESKRRGRHRKMYPGENVGVAKDSSLVALVHGRVKYTHDVEQDHLLCNVLPEPREELLREDLWRYRTEHVASKEENRHLCHLRMKATRVFSKQLVNPPTKPLPRPKKISRFDIWQNPTLPDAPPLCEDR</sequence>
<dbReference type="Pfam" id="PF01016">
    <property type="entry name" value="Ribosomal_L27"/>
    <property type="match status" value="1"/>
</dbReference>
<keyword evidence="5" id="KW-1185">Reference proteome</keyword>
<dbReference type="InParanoid" id="A0A1D3D2B6"/>
<dbReference type="PANTHER" id="PTHR15893">
    <property type="entry name" value="RIBOSOMAL PROTEIN L27"/>
    <property type="match status" value="1"/>
</dbReference>
<comment type="caution">
    <text evidence="4">The sequence shown here is derived from an EMBL/GenBank/DDBJ whole genome shotgun (WGS) entry which is preliminary data.</text>
</comment>
<keyword evidence="3" id="KW-0687">Ribonucleoprotein</keyword>
<reference evidence="4 5" key="1">
    <citation type="journal article" date="2016" name="BMC Genomics">
        <title>Comparative genomics reveals Cyclospora cayetanensis possesses coccidia-like metabolism and invasion components but unique surface antigens.</title>
        <authorList>
            <person name="Liu S."/>
            <person name="Wang L."/>
            <person name="Zheng H."/>
            <person name="Xu Z."/>
            <person name="Roellig D.M."/>
            <person name="Li N."/>
            <person name="Frace M.A."/>
            <person name="Tang K."/>
            <person name="Arrowood M.J."/>
            <person name="Moss D.M."/>
            <person name="Zhang L."/>
            <person name="Feng Y."/>
            <person name="Xiao L."/>
        </authorList>
    </citation>
    <scope>NUCLEOTIDE SEQUENCE [LARGE SCALE GENOMIC DNA]</scope>
    <source>
        <strain evidence="4 5">CHN_HEN01</strain>
    </source>
</reference>
<comment type="similarity">
    <text evidence="1">Belongs to the bacterial ribosomal protein bL27 family.</text>
</comment>
<dbReference type="SUPFAM" id="SSF110324">
    <property type="entry name" value="Ribosomal L27 protein-like"/>
    <property type="match status" value="1"/>
</dbReference>
<dbReference type="FunCoup" id="A0A1D3D2B6">
    <property type="interactions" value="23"/>
</dbReference>
<evidence type="ECO:0000313" key="4">
    <source>
        <dbReference type="EMBL" id="OEH77583.1"/>
    </source>
</evidence>
<dbReference type="GO" id="GO:0006412">
    <property type="term" value="P:translation"/>
    <property type="evidence" value="ECO:0007669"/>
    <property type="project" value="InterPro"/>
</dbReference>
<keyword evidence="2" id="KW-0689">Ribosomal protein</keyword>